<proteinExistence type="predicted"/>
<sequence>MKQPVIVGARPASEFKLTYKPANQASATFVAVTPGEIVVTRCLNDILGYPDDTPVVAHWHGHYRTDGFAMTVGELKVKAREFS</sequence>
<dbReference type="RefSeq" id="WP_062497450.1">
    <property type="nucleotide sequence ID" value="NZ_LHZB01000118.1"/>
</dbReference>
<evidence type="ECO:0000313" key="2">
    <source>
        <dbReference type="Proteomes" id="UP000075573"/>
    </source>
</evidence>
<reference evidence="1 2" key="1">
    <citation type="submission" date="2015-06" db="EMBL/GenBank/DDBJ databases">
        <title>Improved classification and identification of acetic acid bacteria using matrix-assisted laser desorption/ionization time-of-flight mass spectrometry; Gluconobacter nephelii and Gluconobacter uchimurae are later heterotypic synonyms of Gluconobacter japonicus and Gluconobacter oxydans, respectively.</title>
        <authorList>
            <person name="Li L."/>
            <person name="Cleenwerck I."/>
            <person name="De Vuyst L."/>
            <person name="Vandamme P."/>
        </authorList>
    </citation>
    <scope>NUCLEOTIDE SEQUENCE [LARGE SCALE GENOMIC DNA]</scope>
    <source>
        <strain evidence="1 2">LMG 1764</strain>
    </source>
</reference>
<comment type="caution">
    <text evidence="1">The sequence shown here is derived from an EMBL/GenBank/DDBJ whole genome shotgun (WGS) entry which is preliminary data.</text>
</comment>
<gene>
    <name evidence="1" type="ORF">AD929_13210</name>
</gene>
<organism evidence="1 2">
    <name type="scientific">Gluconobacter potus</name>
    <dbReference type="NCBI Taxonomy" id="2724927"/>
    <lineage>
        <taxon>Bacteria</taxon>
        <taxon>Pseudomonadati</taxon>
        <taxon>Pseudomonadota</taxon>
        <taxon>Alphaproteobacteria</taxon>
        <taxon>Acetobacterales</taxon>
        <taxon>Acetobacteraceae</taxon>
        <taxon>Gluconobacter</taxon>
    </lineage>
</organism>
<dbReference type="AlphaFoldDB" id="A0A149QS60"/>
<dbReference type="PATRIC" id="fig|442.7.peg.3456"/>
<accession>A0A149QS60</accession>
<dbReference type="Proteomes" id="UP000075573">
    <property type="component" value="Unassembled WGS sequence"/>
</dbReference>
<protein>
    <submittedName>
        <fullName evidence="1">Uncharacterized protein</fullName>
    </submittedName>
</protein>
<dbReference type="EMBL" id="LHZB01000118">
    <property type="protein sequence ID" value="KXV00155.1"/>
    <property type="molecule type" value="Genomic_DNA"/>
</dbReference>
<name>A0A149QS60_9PROT</name>
<evidence type="ECO:0000313" key="1">
    <source>
        <dbReference type="EMBL" id="KXV00155.1"/>
    </source>
</evidence>